<dbReference type="SUPFAM" id="SSF52540">
    <property type="entry name" value="P-loop containing nucleoside triphosphate hydrolases"/>
    <property type="match status" value="1"/>
</dbReference>
<gene>
    <name evidence="3" type="ORF">GIB67_032325</name>
</gene>
<name>A0A7J7MXN2_9MAGN</name>
<dbReference type="InterPro" id="IPR027417">
    <property type="entry name" value="P-loop_NTPase"/>
</dbReference>
<evidence type="ECO:0000313" key="4">
    <source>
        <dbReference type="Proteomes" id="UP000541444"/>
    </source>
</evidence>
<accession>A0A7J7MXN2</accession>
<protein>
    <recommendedName>
        <fullName evidence="2">NB-ARC domain-containing protein</fullName>
    </recommendedName>
</protein>
<proteinExistence type="predicted"/>
<dbReference type="Pfam" id="PF00931">
    <property type="entry name" value="NB-ARC"/>
    <property type="match status" value="1"/>
</dbReference>
<evidence type="ECO:0000256" key="1">
    <source>
        <dbReference type="SAM" id="Coils"/>
    </source>
</evidence>
<sequence length="289" mass="33023">MEQCNRSKMLMQIADQLNLFSTIEKINKKEKEREELLAQKISAILEEKRFLLILDDMRLFFPYDLDGLGVPRPYIQNKSSKVLITGSEYLLNNEGANNVLSLVGGLPIHEAWYLFCEKAEMTFSSPDLRPLAEMLVKDNSIGPLDTIILAGALRNREGGADLCPMIEGRYLLSLSTDKNHVMMHDSLRDRQHYIFDKGSDLILANPEFFLDDRRIYLMDAKLRTKSPKTLEPTRPAILLLHGDGGCFLTEIKDAFIQNCRLLKLLPFSILRSNLSHHSFPICQSFVFLC</sequence>
<dbReference type="AlphaFoldDB" id="A0A7J7MXN2"/>
<dbReference type="EMBL" id="JACGCM010001193">
    <property type="protein sequence ID" value="KAF6159554.1"/>
    <property type="molecule type" value="Genomic_DNA"/>
</dbReference>
<dbReference type="Gene3D" id="3.40.50.300">
    <property type="entry name" value="P-loop containing nucleotide triphosphate hydrolases"/>
    <property type="match status" value="1"/>
</dbReference>
<dbReference type="InterPro" id="IPR002182">
    <property type="entry name" value="NB-ARC"/>
</dbReference>
<evidence type="ECO:0000313" key="3">
    <source>
        <dbReference type="EMBL" id="KAF6159554.1"/>
    </source>
</evidence>
<dbReference type="Proteomes" id="UP000541444">
    <property type="component" value="Unassembled WGS sequence"/>
</dbReference>
<keyword evidence="4" id="KW-1185">Reference proteome</keyword>
<organism evidence="3 4">
    <name type="scientific">Kingdonia uniflora</name>
    <dbReference type="NCBI Taxonomy" id="39325"/>
    <lineage>
        <taxon>Eukaryota</taxon>
        <taxon>Viridiplantae</taxon>
        <taxon>Streptophyta</taxon>
        <taxon>Embryophyta</taxon>
        <taxon>Tracheophyta</taxon>
        <taxon>Spermatophyta</taxon>
        <taxon>Magnoliopsida</taxon>
        <taxon>Ranunculales</taxon>
        <taxon>Circaeasteraceae</taxon>
        <taxon>Kingdonia</taxon>
    </lineage>
</organism>
<comment type="caution">
    <text evidence="3">The sequence shown here is derived from an EMBL/GenBank/DDBJ whole genome shotgun (WGS) entry which is preliminary data.</text>
</comment>
<keyword evidence="1" id="KW-0175">Coiled coil</keyword>
<dbReference type="OrthoDB" id="122245at2759"/>
<evidence type="ECO:0000259" key="2">
    <source>
        <dbReference type="Pfam" id="PF00931"/>
    </source>
</evidence>
<dbReference type="GO" id="GO:0043531">
    <property type="term" value="F:ADP binding"/>
    <property type="evidence" value="ECO:0007669"/>
    <property type="project" value="InterPro"/>
</dbReference>
<feature type="coiled-coil region" evidence="1">
    <location>
        <begin position="19"/>
        <end position="46"/>
    </location>
</feature>
<reference evidence="3 4" key="1">
    <citation type="journal article" date="2020" name="IScience">
        <title>Genome Sequencing of the Endangered Kingdonia uniflora (Circaeasteraceae, Ranunculales) Reveals Potential Mechanisms of Evolutionary Specialization.</title>
        <authorList>
            <person name="Sun Y."/>
            <person name="Deng T."/>
            <person name="Zhang A."/>
            <person name="Moore M.J."/>
            <person name="Landis J.B."/>
            <person name="Lin N."/>
            <person name="Zhang H."/>
            <person name="Zhang X."/>
            <person name="Huang J."/>
            <person name="Zhang X."/>
            <person name="Sun H."/>
            <person name="Wang H."/>
        </authorList>
    </citation>
    <scope>NUCLEOTIDE SEQUENCE [LARGE SCALE GENOMIC DNA]</scope>
    <source>
        <strain evidence="3">TB1705</strain>
        <tissue evidence="3">Leaf</tissue>
    </source>
</reference>
<feature type="domain" description="NB-ARC" evidence="2">
    <location>
        <begin position="10"/>
        <end position="120"/>
    </location>
</feature>